<proteinExistence type="predicted"/>
<evidence type="ECO:0000313" key="1">
    <source>
        <dbReference type="EMBL" id="RUS91923.1"/>
    </source>
</evidence>
<keyword evidence="2" id="KW-1185">Reference proteome</keyword>
<sequence>MRRAPLTSMKISRLSASVPIWKMRFWYPVQATMCTYGILNMMPVPSEKRKRAGSLTYMSLGLLLSLEDIRAILSRQMRHQYFHLIIGPSFKKAFCSLPSLHNSQRPMSRLWQHAVWDSLTTVWPRTTPCSFW</sequence>
<evidence type="ECO:0000313" key="2">
    <source>
        <dbReference type="Proteomes" id="UP000271974"/>
    </source>
</evidence>
<gene>
    <name evidence="1" type="ORF">EGW08_000325</name>
</gene>
<dbReference type="EMBL" id="RQTK01000004">
    <property type="protein sequence ID" value="RUS91923.1"/>
    <property type="molecule type" value="Genomic_DNA"/>
</dbReference>
<feature type="non-terminal residue" evidence="1">
    <location>
        <position position="132"/>
    </location>
</feature>
<comment type="caution">
    <text evidence="1">The sequence shown here is derived from an EMBL/GenBank/DDBJ whole genome shotgun (WGS) entry which is preliminary data.</text>
</comment>
<organism evidence="1 2">
    <name type="scientific">Elysia chlorotica</name>
    <name type="common">Eastern emerald elysia</name>
    <name type="synonym">Sea slug</name>
    <dbReference type="NCBI Taxonomy" id="188477"/>
    <lineage>
        <taxon>Eukaryota</taxon>
        <taxon>Metazoa</taxon>
        <taxon>Spiralia</taxon>
        <taxon>Lophotrochozoa</taxon>
        <taxon>Mollusca</taxon>
        <taxon>Gastropoda</taxon>
        <taxon>Heterobranchia</taxon>
        <taxon>Euthyneura</taxon>
        <taxon>Panpulmonata</taxon>
        <taxon>Sacoglossa</taxon>
        <taxon>Placobranchoidea</taxon>
        <taxon>Plakobranchidae</taxon>
        <taxon>Elysia</taxon>
    </lineage>
</organism>
<dbReference type="AlphaFoldDB" id="A0A433UDZ0"/>
<name>A0A433UDZ0_ELYCH</name>
<accession>A0A433UDZ0</accession>
<reference evidence="1 2" key="1">
    <citation type="submission" date="2019-01" db="EMBL/GenBank/DDBJ databases">
        <title>A draft genome assembly of the solar-powered sea slug Elysia chlorotica.</title>
        <authorList>
            <person name="Cai H."/>
            <person name="Li Q."/>
            <person name="Fang X."/>
            <person name="Li J."/>
            <person name="Curtis N.E."/>
            <person name="Altenburger A."/>
            <person name="Shibata T."/>
            <person name="Feng M."/>
            <person name="Maeda T."/>
            <person name="Schwartz J.A."/>
            <person name="Shigenobu S."/>
            <person name="Lundholm N."/>
            <person name="Nishiyama T."/>
            <person name="Yang H."/>
            <person name="Hasebe M."/>
            <person name="Li S."/>
            <person name="Pierce S.K."/>
            <person name="Wang J."/>
        </authorList>
    </citation>
    <scope>NUCLEOTIDE SEQUENCE [LARGE SCALE GENOMIC DNA]</scope>
    <source>
        <strain evidence="1">EC2010</strain>
        <tissue evidence="1">Whole organism of an adult</tissue>
    </source>
</reference>
<dbReference type="Proteomes" id="UP000271974">
    <property type="component" value="Unassembled WGS sequence"/>
</dbReference>
<protein>
    <submittedName>
        <fullName evidence="1">Uncharacterized protein</fullName>
    </submittedName>
</protein>